<accession>F0WZW9</accession>
<dbReference type="HOGENOM" id="CLU_1800052_0_0_1"/>
<reference evidence="1" key="2">
    <citation type="submission" date="2011-02" db="EMBL/GenBank/DDBJ databases">
        <authorList>
            <person name="MacLean D."/>
        </authorList>
    </citation>
    <scope>NUCLEOTIDE SEQUENCE</scope>
</reference>
<name>F0WZW9_9STRA</name>
<gene>
    <name evidence="1" type="primary">AlNc14C448G11711</name>
    <name evidence="1" type="ORF">ALNC14_131930</name>
</gene>
<evidence type="ECO:0000313" key="1">
    <source>
        <dbReference type="EMBL" id="CCA27049.1"/>
    </source>
</evidence>
<sequence>MHLLPETVGSQHLEYLQKKVGNFGNYYSNLVSGQVTNDLWPPTVVVLAGTSAFDERAIVLVEFEAGSAKHCIKCMVLRSEVFFVYVRQETRYGYFWMTQNHKSIIGYSLENSCQEIGLRNIRITFLSDIVVYDSFLLLTLTPIY</sequence>
<organism evidence="1">
    <name type="scientific">Albugo laibachii Nc14</name>
    <dbReference type="NCBI Taxonomy" id="890382"/>
    <lineage>
        <taxon>Eukaryota</taxon>
        <taxon>Sar</taxon>
        <taxon>Stramenopiles</taxon>
        <taxon>Oomycota</taxon>
        <taxon>Peronosporomycetes</taxon>
        <taxon>Albuginales</taxon>
        <taxon>Albuginaceae</taxon>
        <taxon>Albugo</taxon>
    </lineage>
</organism>
<protein>
    <submittedName>
        <fullName evidence="1">AlNc14C448G11711 protein</fullName>
    </submittedName>
</protein>
<dbReference type="EMBL" id="FR824491">
    <property type="protein sequence ID" value="CCA27049.1"/>
    <property type="molecule type" value="Genomic_DNA"/>
</dbReference>
<proteinExistence type="predicted"/>
<reference evidence="1" key="1">
    <citation type="journal article" date="2011" name="PLoS Biol.">
        <title>Gene gain and loss during evolution of obligate parasitism in the white rust pathogen of Arabidopsis thaliana.</title>
        <authorList>
            <person name="Kemen E."/>
            <person name="Gardiner A."/>
            <person name="Schultz-Larsen T."/>
            <person name="Kemen A.C."/>
            <person name="Balmuth A.L."/>
            <person name="Robert-Seilaniantz A."/>
            <person name="Bailey K."/>
            <person name="Holub E."/>
            <person name="Studholme D.J."/>
            <person name="Maclean D."/>
            <person name="Jones J.D."/>
        </authorList>
    </citation>
    <scope>NUCLEOTIDE SEQUENCE</scope>
</reference>
<dbReference type="AlphaFoldDB" id="F0WZW9"/>